<evidence type="ECO:0000256" key="7">
    <source>
        <dbReference type="ARBA" id="ARBA00037472"/>
    </source>
</evidence>
<feature type="transmembrane region" description="Helical" evidence="9">
    <location>
        <begin position="114"/>
        <end position="138"/>
    </location>
</feature>
<organism evidence="10 11">
    <name type="scientific">Starmerella bacillaris</name>
    <name type="common">Yeast</name>
    <name type="synonym">Candida zemplinina</name>
    <dbReference type="NCBI Taxonomy" id="1247836"/>
    <lineage>
        <taxon>Eukaryota</taxon>
        <taxon>Fungi</taxon>
        <taxon>Dikarya</taxon>
        <taxon>Ascomycota</taxon>
        <taxon>Saccharomycotina</taxon>
        <taxon>Dipodascomycetes</taxon>
        <taxon>Dipodascales</taxon>
        <taxon>Trichomonascaceae</taxon>
        <taxon>Starmerella</taxon>
    </lineage>
</organism>
<dbReference type="Proteomes" id="UP001362899">
    <property type="component" value="Unassembled WGS sequence"/>
</dbReference>
<dbReference type="Pfam" id="PF04479">
    <property type="entry name" value="RTA1"/>
    <property type="match status" value="1"/>
</dbReference>
<keyword evidence="6 9" id="KW-0472">Membrane</keyword>
<comment type="caution">
    <text evidence="10">The sequence shown here is derived from an EMBL/GenBank/DDBJ whole genome shotgun (WGS) entry which is preliminary data.</text>
</comment>
<feature type="transmembrane region" description="Helical" evidence="9">
    <location>
        <begin position="150"/>
        <end position="171"/>
    </location>
</feature>
<dbReference type="PANTHER" id="PTHR31465:SF9">
    <property type="entry name" value="SPHINGOID LONG-CHAIN BASE TRANSPORTER RSB1"/>
    <property type="match status" value="1"/>
</dbReference>
<evidence type="ECO:0000313" key="11">
    <source>
        <dbReference type="Proteomes" id="UP001362899"/>
    </source>
</evidence>
<dbReference type="GO" id="GO:0000324">
    <property type="term" value="C:fungal-type vacuole"/>
    <property type="evidence" value="ECO:0007669"/>
    <property type="project" value="TreeGrafter"/>
</dbReference>
<comment type="function">
    <text evidence="7">Catalyzes the ATP-dependent translocation of sphingoid long-chain bases (LCBs) from the cytoplasmic site toward the extracytoplasmic side of the membrane (flip-flop). Involved in the establishment of the functional lipid asymmetry of the plasma membrane. Regulates intracellular levels of LCBs, sphingolipid precursors that are growth inhibitory at increased levels.</text>
</comment>
<comment type="similarity">
    <text evidence="2">Belongs to the lipid-translocating exporter (LTE) (TC 9.A.26.1) family.</text>
</comment>
<keyword evidence="5" id="KW-0445">Lipid transport</keyword>
<comment type="subcellular location">
    <subcellularLocation>
        <location evidence="1">Cell membrane</location>
        <topology evidence="1">Multi-pass membrane protein</topology>
    </subcellularLocation>
</comment>
<evidence type="ECO:0000256" key="8">
    <source>
        <dbReference type="ARBA" id="ARBA00041117"/>
    </source>
</evidence>
<reference evidence="10 11" key="1">
    <citation type="journal article" date="2023" name="Elife">
        <title>Identification of key yeast species and microbe-microbe interactions impacting larval growth of Drosophila in the wild.</title>
        <authorList>
            <person name="Mure A."/>
            <person name="Sugiura Y."/>
            <person name="Maeda R."/>
            <person name="Honda K."/>
            <person name="Sakurai N."/>
            <person name="Takahashi Y."/>
            <person name="Watada M."/>
            <person name="Katoh T."/>
            <person name="Gotoh A."/>
            <person name="Gotoh Y."/>
            <person name="Taniguchi I."/>
            <person name="Nakamura K."/>
            <person name="Hayashi T."/>
            <person name="Katayama T."/>
            <person name="Uemura T."/>
            <person name="Hattori Y."/>
        </authorList>
    </citation>
    <scope>NUCLEOTIDE SEQUENCE [LARGE SCALE GENOMIC DNA]</scope>
    <source>
        <strain evidence="10 11">SB-73</strain>
    </source>
</reference>
<feature type="transmembrane region" description="Helical" evidence="9">
    <location>
        <begin position="238"/>
        <end position="262"/>
    </location>
</feature>
<dbReference type="GO" id="GO:0005886">
    <property type="term" value="C:plasma membrane"/>
    <property type="evidence" value="ECO:0007669"/>
    <property type="project" value="UniProtKB-SubCell"/>
</dbReference>
<evidence type="ECO:0000256" key="6">
    <source>
        <dbReference type="ARBA" id="ARBA00023136"/>
    </source>
</evidence>
<evidence type="ECO:0000313" key="10">
    <source>
        <dbReference type="EMBL" id="GMM50371.1"/>
    </source>
</evidence>
<proteinExistence type="inferred from homology"/>
<sequence>MDELTYGYVPNLGANVAGAVLFGLILVCQLILGNRTKERFFALLWNLAASLEFVGYVCRIVGHNRPYGAVTEYQVQQVILLMGPAYMAGGLYYQLAALVTVYGRQFGYVSPRKYIVIFAVLDCVALAVQTAGGAVAASSDSDDSANTGRWVAVGGMCFQVATLTAFVLLFAHTLHRIHKAGEVNWTSPYSQRRHRKLFKYWVPAVFVSLLFLEIRSIYRVVELANGWTSYLTRNEAYNLALDGLMIFLGLLPLTIIHPGVAYGRISIRHPGRYAEGEKDENNVDEVHLNESVYSS</sequence>
<evidence type="ECO:0000256" key="2">
    <source>
        <dbReference type="ARBA" id="ARBA00009969"/>
    </source>
</evidence>
<evidence type="ECO:0000256" key="9">
    <source>
        <dbReference type="SAM" id="Phobius"/>
    </source>
</evidence>
<feature type="transmembrane region" description="Helical" evidence="9">
    <location>
        <begin position="40"/>
        <end position="62"/>
    </location>
</feature>
<keyword evidence="5" id="KW-0813">Transport</keyword>
<feature type="transmembrane region" description="Helical" evidence="9">
    <location>
        <begin position="82"/>
        <end position="102"/>
    </location>
</feature>
<dbReference type="GO" id="GO:0006869">
    <property type="term" value="P:lipid transport"/>
    <property type="evidence" value="ECO:0007669"/>
    <property type="project" value="UniProtKB-KW"/>
</dbReference>
<evidence type="ECO:0000256" key="5">
    <source>
        <dbReference type="ARBA" id="ARBA00023055"/>
    </source>
</evidence>
<keyword evidence="11" id="KW-1185">Reference proteome</keyword>
<evidence type="ECO:0000256" key="4">
    <source>
        <dbReference type="ARBA" id="ARBA00022989"/>
    </source>
</evidence>
<feature type="transmembrane region" description="Helical" evidence="9">
    <location>
        <begin position="200"/>
        <end position="218"/>
    </location>
</feature>
<keyword evidence="4 9" id="KW-1133">Transmembrane helix</keyword>
<dbReference type="AlphaFoldDB" id="A0AAV5RFK2"/>
<feature type="transmembrane region" description="Helical" evidence="9">
    <location>
        <begin position="12"/>
        <end position="33"/>
    </location>
</feature>
<protein>
    <recommendedName>
        <fullName evidence="8">Sphingoid long-chain base transporter RSB1</fullName>
    </recommendedName>
</protein>
<dbReference type="PANTHER" id="PTHR31465">
    <property type="entry name" value="PROTEIN RTA1-RELATED"/>
    <property type="match status" value="1"/>
</dbReference>
<evidence type="ECO:0000256" key="1">
    <source>
        <dbReference type="ARBA" id="ARBA00004651"/>
    </source>
</evidence>
<keyword evidence="3 9" id="KW-0812">Transmembrane</keyword>
<name>A0AAV5RFK2_STABA</name>
<accession>A0AAV5RFK2</accession>
<evidence type="ECO:0000256" key="3">
    <source>
        <dbReference type="ARBA" id="ARBA00022692"/>
    </source>
</evidence>
<gene>
    <name evidence="10" type="ORF">DASB73_013290</name>
</gene>
<dbReference type="InterPro" id="IPR007568">
    <property type="entry name" value="RTA1"/>
</dbReference>
<dbReference type="EMBL" id="BTGC01000003">
    <property type="protein sequence ID" value="GMM50371.1"/>
    <property type="molecule type" value="Genomic_DNA"/>
</dbReference>